<comment type="similarity">
    <text evidence="4">Belongs to the ATG27 family.</text>
</comment>
<keyword evidence="8 16" id="KW-1133">Transmembrane helix</keyword>
<dbReference type="SUPFAM" id="SSF50911">
    <property type="entry name" value="Mannose 6-phosphate receptor domain"/>
    <property type="match status" value="1"/>
</dbReference>
<dbReference type="GO" id="GO:0006914">
    <property type="term" value="P:autophagy"/>
    <property type="evidence" value="ECO:0007669"/>
    <property type="project" value="UniProtKB-KW"/>
</dbReference>
<reference evidence="19" key="1">
    <citation type="submission" date="2014-03" db="EMBL/GenBank/DDBJ databases">
        <authorList>
            <person name="Casaregola S."/>
        </authorList>
    </citation>
    <scope>NUCLEOTIDE SEQUENCE [LARGE SCALE GENOMIC DNA]</scope>
    <source>
        <strain evidence="19">CLIB 918</strain>
    </source>
</reference>
<dbReference type="OrthoDB" id="29460at2759"/>
<comment type="caution">
    <text evidence="19">The sequence shown here is derived from an EMBL/GenBank/DDBJ whole genome shotgun (WGS) entry which is preliminary data.</text>
</comment>
<evidence type="ECO:0000256" key="3">
    <source>
        <dbReference type="ARBA" id="ARBA00004614"/>
    </source>
</evidence>
<dbReference type="Gene3D" id="2.70.130.10">
    <property type="entry name" value="Mannose-6-phosphate receptor binding domain"/>
    <property type="match status" value="1"/>
</dbReference>
<dbReference type="InterPro" id="IPR018939">
    <property type="entry name" value="Autophagy-rel_prot_27"/>
</dbReference>
<evidence type="ECO:0000256" key="8">
    <source>
        <dbReference type="ARBA" id="ARBA00022989"/>
    </source>
</evidence>
<dbReference type="STRING" id="1173061.A0A0J9XAD7"/>
<evidence type="ECO:0000256" key="1">
    <source>
        <dbReference type="ARBA" id="ARBA00004304"/>
    </source>
</evidence>
<evidence type="ECO:0000256" key="6">
    <source>
        <dbReference type="ARBA" id="ARBA00022692"/>
    </source>
</evidence>
<dbReference type="EMBL" id="CCBN010000007">
    <property type="protein sequence ID" value="CDO54439.1"/>
    <property type="molecule type" value="Genomic_DNA"/>
</dbReference>
<feature type="region of interest" description="Disordered" evidence="15">
    <location>
        <begin position="179"/>
        <end position="218"/>
    </location>
</feature>
<feature type="compositionally biased region" description="Pro residues" evidence="15">
    <location>
        <begin position="186"/>
        <end position="211"/>
    </location>
</feature>
<gene>
    <name evidence="19" type="ORF">BN980_GECA07s04751g</name>
</gene>
<evidence type="ECO:0000256" key="5">
    <source>
        <dbReference type="ARBA" id="ARBA00013776"/>
    </source>
</evidence>
<keyword evidence="20" id="KW-1185">Reference proteome</keyword>
<feature type="domain" description="MRH" evidence="18">
    <location>
        <begin position="21"/>
        <end position="182"/>
    </location>
</feature>
<dbReference type="GO" id="GO:0000139">
    <property type="term" value="C:Golgi membrane"/>
    <property type="evidence" value="ECO:0007669"/>
    <property type="project" value="UniProtKB-SubCell"/>
</dbReference>
<keyword evidence="14" id="KW-0968">Cytoplasmic vesicle</keyword>
<comment type="subcellular location">
    <subcellularLocation>
        <location evidence="2">Cytoplasmic vesicle membrane</location>
        <topology evidence="2">Single-pass type I membrane protein</topology>
    </subcellularLocation>
    <subcellularLocation>
        <location evidence="3">Golgi apparatus membrane</location>
        <topology evidence="3">Single-pass type I membrane protein</topology>
    </subcellularLocation>
    <subcellularLocation>
        <location evidence="1">Mitochondrion membrane</location>
        <topology evidence="1">Single-pass membrane protein</topology>
    </subcellularLocation>
</comment>
<accession>A0A0J9XAD7</accession>
<evidence type="ECO:0000256" key="12">
    <source>
        <dbReference type="ARBA" id="ARBA00023136"/>
    </source>
</evidence>
<dbReference type="GO" id="GO:0030659">
    <property type="term" value="C:cytoplasmic vesicle membrane"/>
    <property type="evidence" value="ECO:0007669"/>
    <property type="project" value="UniProtKB-SubCell"/>
</dbReference>
<keyword evidence="10" id="KW-0333">Golgi apparatus</keyword>
<protein>
    <recommendedName>
        <fullName evidence="5">Autophagy-related protein 27</fullName>
    </recommendedName>
</protein>
<sequence length="297" mass="31651">MIIASHITALAALAVGANALFNCEFSVDGQGFDLRALGRSDHKISQYIKTPPSLTKISWYVNPCGAVGADEDAPANAKLCPAGSQVCGIEKVQLPDSDEWNLVGIIPVSGDAKHPGTSNVTSTATGLQLELAGGAWGDLTDLRAVIDFVCDHDDDKESTLEFANFDFKTLRLSWTSRHACSKSAPGTPPEKAPSSPTPTDPAPSEPDPTTPDNPDKDVNVEGGGWGFFTWVFVLGLLGCVAYVGLHAWRNYKRYGTVTPANARSSEFLRDIPFLLRDFVRKVAGTFSAGTSTGYTSV</sequence>
<dbReference type="Pfam" id="PF09451">
    <property type="entry name" value="ATG27"/>
    <property type="match status" value="1"/>
</dbReference>
<keyword evidence="9" id="KW-0072">Autophagy</keyword>
<evidence type="ECO:0000259" key="18">
    <source>
        <dbReference type="PROSITE" id="PS51914"/>
    </source>
</evidence>
<keyword evidence="6 16" id="KW-0812">Transmembrane</keyword>
<keyword evidence="13" id="KW-1015">Disulfide bond</keyword>
<keyword evidence="12 16" id="KW-0472">Membrane</keyword>
<evidence type="ECO:0000256" key="4">
    <source>
        <dbReference type="ARBA" id="ARBA00005363"/>
    </source>
</evidence>
<dbReference type="GO" id="GO:0031966">
    <property type="term" value="C:mitochondrial membrane"/>
    <property type="evidence" value="ECO:0007669"/>
    <property type="project" value="UniProtKB-SubCell"/>
</dbReference>
<organism evidence="19 20">
    <name type="scientific">Geotrichum candidum</name>
    <name type="common">Oospora lactis</name>
    <name type="synonym">Dipodascus geotrichum</name>
    <dbReference type="NCBI Taxonomy" id="1173061"/>
    <lineage>
        <taxon>Eukaryota</taxon>
        <taxon>Fungi</taxon>
        <taxon>Dikarya</taxon>
        <taxon>Ascomycota</taxon>
        <taxon>Saccharomycotina</taxon>
        <taxon>Dipodascomycetes</taxon>
        <taxon>Dipodascales</taxon>
        <taxon>Dipodascaceae</taxon>
        <taxon>Geotrichum</taxon>
    </lineage>
</organism>
<name>A0A0J9XAD7_GEOCN</name>
<dbReference type="InterPro" id="IPR044865">
    <property type="entry name" value="MRH_dom"/>
</dbReference>
<evidence type="ECO:0000256" key="10">
    <source>
        <dbReference type="ARBA" id="ARBA00023034"/>
    </source>
</evidence>
<keyword evidence="11" id="KW-0496">Mitochondrion</keyword>
<keyword evidence="7 17" id="KW-0732">Signal</keyword>
<evidence type="ECO:0000313" key="19">
    <source>
        <dbReference type="EMBL" id="CDO54439.1"/>
    </source>
</evidence>
<evidence type="ECO:0000256" key="9">
    <source>
        <dbReference type="ARBA" id="ARBA00023006"/>
    </source>
</evidence>
<feature type="chain" id="PRO_5005325675" description="Autophagy-related protein 27" evidence="17">
    <location>
        <begin position="20"/>
        <end position="297"/>
    </location>
</feature>
<feature type="signal peptide" evidence="17">
    <location>
        <begin position="1"/>
        <end position="19"/>
    </location>
</feature>
<proteinExistence type="inferred from homology"/>
<dbReference type="AlphaFoldDB" id="A0A0J9XAD7"/>
<dbReference type="Proteomes" id="UP000242525">
    <property type="component" value="Unassembled WGS sequence"/>
</dbReference>
<dbReference type="InterPro" id="IPR009011">
    <property type="entry name" value="Man6P_isomerase_rcpt-bd_dom_sf"/>
</dbReference>
<evidence type="ECO:0000256" key="15">
    <source>
        <dbReference type="SAM" id="MobiDB-lite"/>
    </source>
</evidence>
<evidence type="ECO:0000256" key="17">
    <source>
        <dbReference type="SAM" id="SignalP"/>
    </source>
</evidence>
<evidence type="ECO:0000256" key="14">
    <source>
        <dbReference type="ARBA" id="ARBA00023329"/>
    </source>
</evidence>
<evidence type="ECO:0000256" key="7">
    <source>
        <dbReference type="ARBA" id="ARBA00022729"/>
    </source>
</evidence>
<dbReference type="PROSITE" id="PS51914">
    <property type="entry name" value="MRH"/>
    <property type="match status" value="1"/>
</dbReference>
<evidence type="ECO:0000256" key="13">
    <source>
        <dbReference type="ARBA" id="ARBA00023157"/>
    </source>
</evidence>
<evidence type="ECO:0000256" key="16">
    <source>
        <dbReference type="SAM" id="Phobius"/>
    </source>
</evidence>
<evidence type="ECO:0000256" key="11">
    <source>
        <dbReference type="ARBA" id="ARBA00023128"/>
    </source>
</evidence>
<feature type="transmembrane region" description="Helical" evidence="16">
    <location>
        <begin position="225"/>
        <end position="245"/>
    </location>
</feature>
<evidence type="ECO:0000256" key="2">
    <source>
        <dbReference type="ARBA" id="ARBA00004358"/>
    </source>
</evidence>
<evidence type="ECO:0000313" key="20">
    <source>
        <dbReference type="Proteomes" id="UP000242525"/>
    </source>
</evidence>